<evidence type="ECO:0000256" key="7">
    <source>
        <dbReference type="ARBA" id="ARBA00023136"/>
    </source>
</evidence>
<dbReference type="InterPro" id="IPR028994">
    <property type="entry name" value="Integrin_alpha_N"/>
</dbReference>
<dbReference type="OrthoDB" id="223957at2"/>
<dbReference type="PRINTS" id="PR01488">
    <property type="entry name" value="RTXTOXINA"/>
</dbReference>
<sequence>MADKITVIGNLIAKSDPGYADFVVQFVIPTDLNHDGVGDFIVQMWQQTNPFGAPVTSGYTNDKLFALVSNADGSYRVDNQAVFGTATPKLGGLPRKYVTGDINGDGVTDYAFAMNSEDYRSQSDPTTIYARPAMLLSKPGGGYSVVNAGLPSWGHSVAMVDNGLGTKDVVFAGYNDNPFQVLRYQAGGFVSVTDQYVANTDGWANALAGASAAPGDAASAYFVATHETYEQTDAHPLTGVGLGLFGKVGSAVSLIDFAGYKPDGTAKVKLYNTDVLQTFSIYRFPDVDYLNLTFIEVQVDPVRKADGSLTVVAMMNALEATGHPRITSGETFNYDTDLVNVSRLKVFRLLDGHLREVPNAIPVQLAKGSINYYDLTDVNGDGLKDIVAQVFTRPGFHENADAAGKPAVYINDGLGHYQVVDLNGFTGNLDGTPPGPELEGYLKDINGDGFADLVTYIVNPPDERFTHTIQISYSHGFPGVLGSQLDDRLYGSAKADKIDGGAGNDTINGGLGNDRLTGGAGADELSGGNGNDTLTGDAGNDRLIGDAGGDLLTGGAGDDRLLGGDGADRLIGGAGRDTLTGGLGADKFRFDVLEITAKRDTISDFVKGQDSIELVRSAFKGLASELAGPLKAQEFTLGTKALTPDHHIIYNQATGALYYDPDGNGQQAQVQITALTTKPLLDAFDILLV</sequence>
<dbReference type="PROSITE" id="PS00330">
    <property type="entry name" value="HEMOLYSIN_CALCIUM"/>
    <property type="match status" value="3"/>
</dbReference>
<evidence type="ECO:0000256" key="3">
    <source>
        <dbReference type="ARBA" id="ARBA00022525"/>
    </source>
</evidence>
<keyword evidence="7" id="KW-0472">Membrane</keyword>
<dbReference type="PANTHER" id="PTHR38340">
    <property type="entry name" value="S-LAYER PROTEIN"/>
    <property type="match status" value="1"/>
</dbReference>
<dbReference type="PRINTS" id="PR00313">
    <property type="entry name" value="CABNDNGRPT"/>
</dbReference>
<dbReference type="InterPro" id="IPR050557">
    <property type="entry name" value="RTX_toxin/Mannuronan_C5-epim"/>
</dbReference>
<reference evidence="9 10" key="1">
    <citation type="submission" date="2015-10" db="EMBL/GenBank/DDBJ databases">
        <title>Draft genome sequence of Novosphingobium fuchskuhlense DSM 25065 isolated from a surface water sample of the southwest basin of Lake Grosse Fuchskuhle.</title>
        <authorList>
            <person name="Ruckert C."/>
            <person name="Winkler A."/>
            <person name="Glaeser J."/>
            <person name="Grossart H.-P."/>
            <person name="Kalinowski J."/>
            <person name="Glaeser S."/>
        </authorList>
    </citation>
    <scope>NUCLEOTIDE SEQUENCE [LARGE SCALE GENOMIC DNA]</scope>
    <source>
        <strain evidence="9 10">FNE08-7</strain>
    </source>
</reference>
<dbReference type="InterPro" id="IPR018511">
    <property type="entry name" value="Hemolysin-typ_Ca-bd_CS"/>
</dbReference>
<organism evidence="9 10">
    <name type="scientific">Novosphingobium fuchskuhlense</name>
    <dbReference type="NCBI Taxonomy" id="1117702"/>
    <lineage>
        <taxon>Bacteria</taxon>
        <taxon>Pseudomonadati</taxon>
        <taxon>Pseudomonadota</taxon>
        <taxon>Alphaproteobacteria</taxon>
        <taxon>Sphingomonadales</taxon>
        <taxon>Sphingomonadaceae</taxon>
        <taxon>Novosphingobium</taxon>
    </lineage>
</organism>
<keyword evidence="4" id="KW-0800">Toxin</keyword>
<dbReference type="PANTHER" id="PTHR38340:SF1">
    <property type="entry name" value="S-LAYER PROTEIN"/>
    <property type="match status" value="1"/>
</dbReference>
<gene>
    <name evidence="9" type="ORF">AQZ52_12820</name>
</gene>
<dbReference type="RefSeq" id="WP_067911345.1">
    <property type="nucleotide sequence ID" value="NZ_KQ954245.1"/>
</dbReference>
<comment type="caution">
    <text evidence="9">The sequence shown here is derived from an EMBL/GenBank/DDBJ whole genome shotgun (WGS) entry which is preliminary data.</text>
</comment>
<dbReference type="AlphaFoldDB" id="A0A117UTR8"/>
<keyword evidence="6" id="KW-0843">Virulence</keyword>
<protein>
    <recommendedName>
        <fullName evidence="11">Peptidase M10 serralysin C-terminal domain-containing protein</fullName>
    </recommendedName>
</protein>
<evidence type="ECO:0000256" key="1">
    <source>
        <dbReference type="ARBA" id="ARBA00004370"/>
    </source>
</evidence>
<proteinExistence type="predicted"/>
<comment type="subcellular location">
    <subcellularLocation>
        <location evidence="1">Membrane</location>
    </subcellularLocation>
    <subcellularLocation>
        <location evidence="2">Secreted</location>
    </subcellularLocation>
</comment>
<keyword evidence="10" id="KW-1185">Reference proteome</keyword>
<dbReference type="InterPro" id="IPR003995">
    <property type="entry name" value="RTX_toxin_determinant-A"/>
</dbReference>
<dbReference type="SUPFAM" id="SSF51120">
    <property type="entry name" value="beta-Roll"/>
    <property type="match status" value="2"/>
</dbReference>
<evidence type="ECO:0000313" key="10">
    <source>
        <dbReference type="Proteomes" id="UP000058012"/>
    </source>
</evidence>
<dbReference type="GO" id="GO:0005509">
    <property type="term" value="F:calcium ion binding"/>
    <property type="evidence" value="ECO:0007669"/>
    <property type="project" value="InterPro"/>
</dbReference>
<evidence type="ECO:0000256" key="2">
    <source>
        <dbReference type="ARBA" id="ARBA00004613"/>
    </source>
</evidence>
<dbReference type="Gene3D" id="2.150.10.10">
    <property type="entry name" value="Serralysin-like metalloprotease, C-terminal"/>
    <property type="match status" value="2"/>
</dbReference>
<evidence type="ECO:0000256" key="6">
    <source>
        <dbReference type="ARBA" id="ARBA00023026"/>
    </source>
</evidence>
<evidence type="ECO:0000256" key="5">
    <source>
        <dbReference type="ARBA" id="ARBA00022737"/>
    </source>
</evidence>
<evidence type="ECO:0000313" key="9">
    <source>
        <dbReference type="EMBL" id="KUR70726.1"/>
    </source>
</evidence>
<keyword evidence="3" id="KW-0964">Secreted</keyword>
<dbReference type="EMBL" id="LLZS01000008">
    <property type="protein sequence ID" value="KUR70726.1"/>
    <property type="molecule type" value="Genomic_DNA"/>
</dbReference>
<dbReference type="Proteomes" id="UP000058012">
    <property type="component" value="Unassembled WGS sequence"/>
</dbReference>
<accession>A0A117UTR8</accession>
<dbReference type="Pfam" id="PF00353">
    <property type="entry name" value="HemolysinCabind"/>
    <property type="match status" value="3"/>
</dbReference>
<dbReference type="InterPro" id="IPR001343">
    <property type="entry name" value="Hemolysn_Ca-bd"/>
</dbReference>
<feature type="region of interest" description="Disordered" evidence="8">
    <location>
        <begin position="518"/>
        <end position="537"/>
    </location>
</feature>
<evidence type="ECO:0000256" key="8">
    <source>
        <dbReference type="SAM" id="MobiDB-lite"/>
    </source>
</evidence>
<evidence type="ECO:0000256" key="4">
    <source>
        <dbReference type="ARBA" id="ARBA00022656"/>
    </source>
</evidence>
<dbReference type="GO" id="GO:0090729">
    <property type="term" value="F:toxin activity"/>
    <property type="evidence" value="ECO:0007669"/>
    <property type="project" value="UniProtKB-KW"/>
</dbReference>
<dbReference type="GO" id="GO:0016020">
    <property type="term" value="C:membrane"/>
    <property type="evidence" value="ECO:0007669"/>
    <property type="project" value="UniProtKB-SubCell"/>
</dbReference>
<dbReference type="STRING" id="1117702.AQZ52_12820"/>
<dbReference type="InterPro" id="IPR011049">
    <property type="entry name" value="Serralysin-like_metalloprot_C"/>
</dbReference>
<dbReference type="GO" id="GO:0005576">
    <property type="term" value="C:extracellular region"/>
    <property type="evidence" value="ECO:0007669"/>
    <property type="project" value="UniProtKB-SubCell"/>
</dbReference>
<evidence type="ECO:0008006" key="11">
    <source>
        <dbReference type="Google" id="ProtNLM"/>
    </source>
</evidence>
<name>A0A117UTR8_9SPHN</name>
<keyword evidence="5" id="KW-0677">Repeat</keyword>
<dbReference type="SUPFAM" id="SSF69318">
    <property type="entry name" value="Integrin alpha N-terminal domain"/>
    <property type="match status" value="1"/>
</dbReference>